<proteinExistence type="inferred from homology"/>
<dbReference type="OrthoDB" id="5777994at2759"/>
<dbReference type="EC" id="2.4.1.-" evidence="6"/>
<evidence type="ECO:0000256" key="6">
    <source>
        <dbReference type="RuleBase" id="RU366017"/>
    </source>
</evidence>
<dbReference type="GO" id="GO:0016757">
    <property type="term" value="F:glycosyltransferase activity"/>
    <property type="evidence" value="ECO:0007669"/>
    <property type="project" value="UniProtKB-UniRule"/>
</dbReference>
<protein>
    <recommendedName>
        <fullName evidence="6">Glycosyltransferase family 92 protein</fullName>
        <ecNumber evidence="6">2.4.1.-</ecNumber>
    </recommendedName>
</protein>
<evidence type="ECO:0000256" key="4">
    <source>
        <dbReference type="ARBA" id="ARBA00022679"/>
    </source>
</evidence>
<comment type="subcellular location">
    <subcellularLocation>
        <location evidence="1">Membrane</location>
        <topology evidence="1">Single-pass membrane protein</topology>
    </subcellularLocation>
</comment>
<evidence type="ECO:0000313" key="8">
    <source>
        <dbReference type="Proteomes" id="UP000230423"/>
    </source>
</evidence>
<keyword evidence="3 6" id="KW-0328">Glycosyltransferase</keyword>
<gene>
    <name evidence="7" type="ORF">TELCIR_11595</name>
</gene>
<evidence type="ECO:0000256" key="2">
    <source>
        <dbReference type="ARBA" id="ARBA00007647"/>
    </source>
</evidence>
<name>A0A2G9UAB4_TELCI</name>
<keyword evidence="8" id="KW-1185">Reference proteome</keyword>
<keyword evidence="5" id="KW-0472">Membrane</keyword>
<dbReference type="PANTHER" id="PTHR47024">
    <property type="entry name" value="BIOFILM ABSENT ON HEAD (AFTER YERSINIA EXPOSURE)-RELATED"/>
    <property type="match status" value="1"/>
</dbReference>
<dbReference type="EMBL" id="KZ348094">
    <property type="protein sequence ID" value="PIO66682.1"/>
    <property type="molecule type" value="Genomic_DNA"/>
</dbReference>
<reference evidence="7 8" key="1">
    <citation type="submission" date="2015-09" db="EMBL/GenBank/DDBJ databases">
        <title>Draft genome of the parasitic nematode Teladorsagia circumcincta isolate WARC Sus (inbred).</title>
        <authorList>
            <person name="Mitreva M."/>
        </authorList>
    </citation>
    <scope>NUCLEOTIDE SEQUENCE [LARGE SCALE GENOMIC DNA]</scope>
    <source>
        <strain evidence="7 8">S</strain>
    </source>
</reference>
<evidence type="ECO:0000256" key="3">
    <source>
        <dbReference type="ARBA" id="ARBA00022676"/>
    </source>
</evidence>
<dbReference type="AlphaFoldDB" id="A0A2G9UAB4"/>
<sequence>MRALCTLLHHRMDGKTPPIRLRCVNWYVNQDVIWAPESAIGSNFCLAPLHNEVEKKSRCLSQLRTVPNASLRNQNLSTSPKKGDNINKKRHQHTTPIAPACSHNPRNTEYLCATDILGFVTIISWSSLPRSSDVDPNRSLYRLGHSLAHNDCVLRISSEFGALVDIDELIVPRNGSLLSYLIQRFSKPSLGALCFTHRRLIFSPPLTDKYSTYEDLDFSGILTAKESKRKGPFKVPPTEAVLLHHRYPDGGGEKGEAVDLFPSKTSAHEVREAMLTRTRTIFPNGADLHFETQKRLHQCIHGSRKNSDRHNLIGQTNFHTIL</sequence>
<keyword evidence="4 6" id="KW-0808">Transferase</keyword>
<evidence type="ECO:0000256" key="5">
    <source>
        <dbReference type="ARBA" id="ARBA00023136"/>
    </source>
</evidence>
<evidence type="ECO:0000313" key="7">
    <source>
        <dbReference type="EMBL" id="PIO66682.1"/>
    </source>
</evidence>
<dbReference type="Proteomes" id="UP000230423">
    <property type="component" value="Unassembled WGS sequence"/>
</dbReference>
<organism evidence="7 8">
    <name type="scientific">Teladorsagia circumcincta</name>
    <name type="common">Brown stomach worm</name>
    <name type="synonym">Ostertagia circumcincta</name>
    <dbReference type="NCBI Taxonomy" id="45464"/>
    <lineage>
        <taxon>Eukaryota</taxon>
        <taxon>Metazoa</taxon>
        <taxon>Ecdysozoa</taxon>
        <taxon>Nematoda</taxon>
        <taxon>Chromadorea</taxon>
        <taxon>Rhabditida</taxon>
        <taxon>Rhabditina</taxon>
        <taxon>Rhabditomorpha</taxon>
        <taxon>Strongyloidea</taxon>
        <taxon>Trichostrongylidae</taxon>
        <taxon>Teladorsagia</taxon>
    </lineage>
</organism>
<dbReference type="Pfam" id="PF01697">
    <property type="entry name" value="Glyco_transf_92"/>
    <property type="match status" value="1"/>
</dbReference>
<evidence type="ECO:0000256" key="1">
    <source>
        <dbReference type="ARBA" id="ARBA00004167"/>
    </source>
</evidence>
<comment type="similarity">
    <text evidence="2 6">Belongs to the glycosyltransferase 92 family.</text>
</comment>
<dbReference type="GO" id="GO:0016020">
    <property type="term" value="C:membrane"/>
    <property type="evidence" value="ECO:0007669"/>
    <property type="project" value="UniProtKB-SubCell"/>
</dbReference>
<dbReference type="PANTHER" id="PTHR47024:SF1">
    <property type="entry name" value="GLYCOSYLTRANSFERASE FAMILY 92 PROTEIN"/>
    <property type="match status" value="1"/>
</dbReference>
<dbReference type="InterPro" id="IPR008166">
    <property type="entry name" value="Glyco_transf_92"/>
</dbReference>
<accession>A0A2G9UAB4</accession>